<reference evidence="1 2" key="1">
    <citation type="journal article" date="2019" name="Commun. Biol.">
        <title>The bagworm genome reveals a unique fibroin gene that provides high tensile strength.</title>
        <authorList>
            <person name="Kono N."/>
            <person name="Nakamura H."/>
            <person name="Ohtoshi R."/>
            <person name="Tomita M."/>
            <person name="Numata K."/>
            <person name="Arakawa K."/>
        </authorList>
    </citation>
    <scope>NUCLEOTIDE SEQUENCE [LARGE SCALE GENOMIC DNA]</scope>
</reference>
<sequence>MWKPVVSACTLLENRLLETTRFGTDGLLNLASGVLGDGQDFHGCALKLSCLTARDPNLEHSLGIFQQFSSNTLVSSMLNSTAIEDAVRGGREGRDCETYYKCPIKDSYVKSLLENISRFEQLTRKYRSATRRTAGDATAPALVLWPSMY</sequence>
<evidence type="ECO:0000313" key="1">
    <source>
        <dbReference type="EMBL" id="GBP17925.1"/>
    </source>
</evidence>
<name>A0A4C1TV69_EUMVA</name>
<comment type="caution">
    <text evidence="1">The sequence shown here is derived from an EMBL/GenBank/DDBJ whole genome shotgun (WGS) entry which is preliminary data.</text>
</comment>
<proteinExistence type="predicted"/>
<dbReference type="AlphaFoldDB" id="A0A4C1TV69"/>
<dbReference type="EMBL" id="BGZK01000091">
    <property type="protein sequence ID" value="GBP17925.1"/>
    <property type="molecule type" value="Genomic_DNA"/>
</dbReference>
<keyword evidence="2" id="KW-1185">Reference proteome</keyword>
<dbReference type="Proteomes" id="UP000299102">
    <property type="component" value="Unassembled WGS sequence"/>
</dbReference>
<accession>A0A4C1TV69</accession>
<protein>
    <submittedName>
        <fullName evidence="1">Uncharacterized protein</fullName>
    </submittedName>
</protein>
<evidence type="ECO:0000313" key="2">
    <source>
        <dbReference type="Proteomes" id="UP000299102"/>
    </source>
</evidence>
<gene>
    <name evidence="1" type="ORF">EVAR_7918_1</name>
</gene>
<organism evidence="1 2">
    <name type="scientific">Eumeta variegata</name>
    <name type="common">Bagworm moth</name>
    <name type="synonym">Eumeta japonica</name>
    <dbReference type="NCBI Taxonomy" id="151549"/>
    <lineage>
        <taxon>Eukaryota</taxon>
        <taxon>Metazoa</taxon>
        <taxon>Ecdysozoa</taxon>
        <taxon>Arthropoda</taxon>
        <taxon>Hexapoda</taxon>
        <taxon>Insecta</taxon>
        <taxon>Pterygota</taxon>
        <taxon>Neoptera</taxon>
        <taxon>Endopterygota</taxon>
        <taxon>Lepidoptera</taxon>
        <taxon>Glossata</taxon>
        <taxon>Ditrysia</taxon>
        <taxon>Tineoidea</taxon>
        <taxon>Psychidae</taxon>
        <taxon>Oiketicinae</taxon>
        <taxon>Eumeta</taxon>
    </lineage>
</organism>
<dbReference type="OrthoDB" id="6436512at2759"/>